<protein>
    <submittedName>
        <fullName evidence="2">Uncharacterized protein</fullName>
    </submittedName>
</protein>
<name>A0A9K3LQJ1_9STRA</name>
<proteinExistence type="predicted"/>
<feature type="compositionally biased region" description="Polar residues" evidence="1">
    <location>
        <begin position="195"/>
        <end position="208"/>
    </location>
</feature>
<evidence type="ECO:0000256" key="1">
    <source>
        <dbReference type="SAM" id="MobiDB-lite"/>
    </source>
</evidence>
<evidence type="ECO:0000313" key="3">
    <source>
        <dbReference type="Proteomes" id="UP000693970"/>
    </source>
</evidence>
<gene>
    <name evidence="2" type="ORF">IV203_028754</name>
</gene>
<feature type="region of interest" description="Disordered" evidence="1">
    <location>
        <begin position="193"/>
        <end position="243"/>
    </location>
</feature>
<feature type="region of interest" description="Disordered" evidence="1">
    <location>
        <begin position="39"/>
        <end position="80"/>
    </location>
</feature>
<sequence length="257" mass="29221">MGKSHSSRTADTRTRLLNSLGLFQPENQRRIYHKQQPMFFSSDSAPTSSDNSPVRASSLPATATPQQPTRHTRRWSSDMPSVSALRNPVVFETQLKDHEAIAHKKSFKNNTPHHRKSSSLVRFNTVVSCVQIPSRSQYSKRIKQTLWRDREELSEMVERNTEEFRAENYDWTNVVLDDDMYLDADNGELVHPCHVSSSTEDFTPMNDSDSTDEEGDGRLRQGNADAEGDYNDDEDDSLFVPLGQKGKSTWEVLKASP</sequence>
<reference evidence="2" key="1">
    <citation type="journal article" date="2021" name="Sci. Rep.">
        <title>Diploid genomic architecture of Nitzschia inconspicua, an elite biomass production diatom.</title>
        <authorList>
            <person name="Oliver A."/>
            <person name="Podell S."/>
            <person name="Pinowska A."/>
            <person name="Traller J.C."/>
            <person name="Smith S.R."/>
            <person name="McClure R."/>
            <person name="Beliaev A."/>
            <person name="Bohutskyi P."/>
            <person name="Hill E.A."/>
            <person name="Rabines A."/>
            <person name="Zheng H."/>
            <person name="Allen L.Z."/>
            <person name="Kuo A."/>
            <person name="Grigoriev I.V."/>
            <person name="Allen A.E."/>
            <person name="Hazlebeck D."/>
            <person name="Allen E.E."/>
        </authorList>
    </citation>
    <scope>NUCLEOTIDE SEQUENCE</scope>
    <source>
        <strain evidence="2">Hildebrandi</strain>
    </source>
</reference>
<dbReference type="OrthoDB" id="46132at2759"/>
<dbReference type="AlphaFoldDB" id="A0A9K3LQJ1"/>
<evidence type="ECO:0000313" key="2">
    <source>
        <dbReference type="EMBL" id="KAG7366084.1"/>
    </source>
</evidence>
<dbReference type="Proteomes" id="UP000693970">
    <property type="component" value="Unassembled WGS sequence"/>
</dbReference>
<feature type="compositionally biased region" description="Polar residues" evidence="1">
    <location>
        <begin position="59"/>
        <end position="69"/>
    </location>
</feature>
<reference evidence="2" key="2">
    <citation type="submission" date="2021-04" db="EMBL/GenBank/DDBJ databases">
        <authorList>
            <person name="Podell S."/>
        </authorList>
    </citation>
    <scope>NUCLEOTIDE SEQUENCE</scope>
    <source>
        <strain evidence="2">Hildebrandi</strain>
    </source>
</reference>
<feature type="compositionally biased region" description="Low complexity" evidence="1">
    <location>
        <begin position="41"/>
        <end position="53"/>
    </location>
</feature>
<organism evidence="2 3">
    <name type="scientific">Nitzschia inconspicua</name>
    <dbReference type="NCBI Taxonomy" id="303405"/>
    <lineage>
        <taxon>Eukaryota</taxon>
        <taxon>Sar</taxon>
        <taxon>Stramenopiles</taxon>
        <taxon>Ochrophyta</taxon>
        <taxon>Bacillariophyta</taxon>
        <taxon>Bacillariophyceae</taxon>
        <taxon>Bacillariophycidae</taxon>
        <taxon>Bacillariales</taxon>
        <taxon>Bacillariaceae</taxon>
        <taxon>Nitzschia</taxon>
    </lineage>
</organism>
<comment type="caution">
    <text evidence="2">The sequence shown here is derived from an EMBL/GenBank/DDBJ whole genome shotgun (WGS) entry which is preliminary data.</text>
</comment>
<accession>A0A9K3LQJ1</accession>
<feature type="compositionally biased region" description="Acidic residues" evidence="1">
    <location>
        <begin position="226"/>
        <end position="237"/>
    </location>
</feature>
<keyword evidence="3" id="KW-1185">Reference proteome</keyword>
<dbReference type="EMBL" id="JAGRRH010000007">
    <property type="protein sequence ID" value="KAG7366084.1"/>
    <property type="molecule type" value="Genomic_DNA"/>
</dbReference>